<dbReference type="PANTHER" id="PTHR35176">
    <property type="entry name" value="HEME OXYGENASE HI_0854-RELATED"/>
    <property type="match status" value="1"/>
</dbReference>
<evidence type="ECO:0000256" key="2">
    <source>
        <dbReference type="SAM" id="MobiDB-lite"/>
    </source>
</evidence>
<gene>
    <name evidence="4" type="ORF">SAMN06272737_115107</name>
</gene>
<organism evidence="4 5">
    <name type="scientific">Blastococcus mobilis</name>
    <dbReference type="NCBI Taxonomy" id="1938746"/>
    <lineage>
        <taxon>Bacteria</taxon>
        <taxon>Bacillati</taxon>
        <taxon>Actinomycetota</taxon>
        <taxon>Actinomycetes</taxon>
        <taxon>Geodermatophilales</taxon>
        <taxon>Geodermatophilaceae</taxon>
        <taxon>Blastococcus</taxon>
    </lineage>
</organism>
<reference evidence="4 5" key="1">
    <citation type="submission" date="2017-06" db="EMBL/GenBank/DDBJ databases">
        <authorList>
            <person name="Kim H.J."/>
            <person name="Triplett B.A."/>
        </authorList>
    </citation>
    <scope>NUCLEOTIDE SEQUENCE [LARGE SCALE GENOMIC DNA]</scope>
    <source>
        <strain evidence="4 5">DSM 44272</strain>
    </source>
</reference>
<evidence type="ECO:0000313" key="5">
    <source>
        <dbReference type="Proteomes" id="UP000198403"/>
    </source>
</evidence>
<dbReference type="OrthoDB" id="5115613at2"/>
<dbReference type="InterPro" id="IPR011576">
    <property type="entry name" value="Pyridox_Oxase_N"/>
</dbReference>
<dbReference type="GO" id="GO:0070967">
    <property type="term" value="F:coenzyme F420 binding"/>
    <property type="evidence" value="ECO:0007669"/>
    <property type="project" value="TreeGrafter"/>
</dbReference>
<name>A0A238XSH6_9ACTN</name>
<proteinExistence type="predicted"/>
<sequence length="159" mass="17306">MASFADVESEEPGFAARVRAAFDAHGHSFLATLRADGSPRISGIEMHFVLGEPWLAGMPNSVKFTDLRRDPRFALHSGSDEPADFSADAKVSGHATEVTDPDERSRYAAAAGAPTERTDFELFRVDLDQVVLVALDDEKTALVISSWQPSRGLTRTSRT</sequence>
<protein>
    <submittedName>
        <fullName evidence="4">Pyridoxamine 5'-phosphate oxidase</fullName>
    </submittedName>
</protein>
<dbReference type="RefSeq" id="WP_089337265.1">
    <property type="nucleotide sequence ID" value="NZ_FZNO01000015.1"/>
</dbReference>
<evidence type="ECO:0000259" key="3">
    <source>
        <dbReference type="Pfam" id="PF01243"/>
    </source>
</evidence>
<dbReference type="Proteomes" id="UP000198403">
    <property type="component" value="Unassembled WGS sequence"/>
</dbReference>
<dbReference type="SUPFAM" id="SSF50475">
    <property type="entry name" value="FMN-binding split barrel"/>
    <property type="match status" value="1"/>
</dbReference>
<dbReference type="GO" id="GO:0005829">
    <property type="term" value="C:cytosol"/>
    <property type="evidence" value="ECO:0007669"/>
    <property type="project" value="TreeGrafter"/>
</dbReference>
<feature type="region of interest" description="Disordered" evidence="2">
    <location>
        <begin position="75"/>
        <end position="103"/>
    </location>
</feature>
<dbReference type="GO" id="GO:0016627">
    <property type="term" value="F:oxidoreductase activity, acting on the CH-CH group of donors"/>
    <property type="evidence" value="ECO:0007669"/>
    <property type="project" value="TreeGrafter"/>
</dbReference>
<keyword evidence="1" id="KW-0560">Oxidoreductase</keyword>
<dbReference type="InterPro" id="IPR012349">
    <property type="entry name" value="Split_barrel_FMN-bd"/>
</dbReference>
<dbReference type="Gene3D" id="2.30.110.10">
    <property type="entry name" value="Electron Transport, Fmn-binding Protein, Chain A"/>
    <property type="match status" value="1"/>
</dbReference>
<feature type="domain" description="Pyridoxamine 5'-phosphate oxidase N-terminal" evidence="3">
    <location>
        <begin position="17"/>
        <end position="132"/>
    </location>
</feature>
<evidence type="ECO:0000256" key="1">
    <source>
        <dbReference type="ARBA" id="ARBA00023002"/>
    </source>
</evidence>
<dbReference type="AlphaFoldDB" id="A0A238XSH6"/>
<evidence type="ECO:0000313" key="4">
    <source>
        <dbReference type="EMBL" id="SNR61945.1"/>
    </source>
</evidence>
<keyword evidence="5" id="KW-1185">Reference proteome</keyword>
<dbReference type="InterPro" id="IPR052019">
    <property type="entry name" value="F420H2_bilvrd_red/Heme_oxyg"/>
</dbReference>
<dbReference type="PANTHER" id="PTHR35176:SF6">
    <property type="entry name" value="HEME OXYGENASE HI_0854-RELATED"/>
    <property type="match status" value="1"/>
</dbReference>
<accession>A0A238XSH6</accession>
<dbReference type="Pfam" id="PF01243">
    <property type="entry name" value="PNPOx_N"/>
    <property type="match status" value="1"/>
</dbReference>
<dbReference type="EMBL" id="FZNO01000015">
    <property type="protein sequence ID" value="SNR61945.1"/>
    <property type="molecule type" value="Genomic_DNA"/>
</dbReference>